<comment type="caution">
    <text evidence="1">The sequence shown here is derived from an EMBL/GenBank/DDBJ whole genome shotgun (WGS) entry which is preliminary data.</text>
</comment>
<dbReference type="AlphaFoldDB" id="A0A4C1XPY4"/>
<proteinExistence type="predicted"/>
<name>A0A4C1XPY4_EUMVA</name>
<reference evidence="1 2" key="1">
    <citation type="journal article" date="2019" name="Commun. Biol.">
        <title>The bagworm genome reveals a unique fibroin gene that provides high tensile strength.</title>
        <authorList>
            <person name="Kono N."/>
            <person name="Nakamura H."/>
            <person name="Ohtoshi R."/>
            <person name="Tomita M."/>
            <person name="Numata K."/>
            <person name="Arakawa K."/>
        </authorList>
    </citation>
    <scope>NUCLEOTIDE SEQUENCE [LARGE SCALE GENOMIC DNA]</scope>
</reference>
<keyword evidence="2" id="KW-1185">Reference proteome</keyword>
<organism evidence="1 2">
    <name type="scientific">Eumeta variegata</name>
    <name type="common">Bagworm moth</name>
    <name type="synonym">Eumeta japonica</name>
    <dbReference type="NCBI Taxonomy" id="151549"/>
    <lineage>
        <taxon>Eukaryota</taxon>
        <taxon>Metazoa</taxon>
        <taxon>Ecdysozoa</taxon>
        <taxon>Arthropoda</taxon>
        <taxon>Hexapoda</taxon>
        <taxon>Insecta</taxon>
        <taxon>Pterygota</taxon>
        <taxon>Neoptera</taxon>
        <taxon>Endopterygota</taxon>
        <taxon>Lepidoptera</taxon>
        <taxon>Glossata</taxon>
        <taxon>Ditrysia</taxon>
        <taxon>Tineoidea</taxon>
        <taxon>Psychidae</taxon>
        <taxon>Oiketicinae</taxon>
        <taxon>Eumeta</taxon>
    </lineage>
</organism>
<accession>A0A4C1XPY4</accession>
<evidence type="ECO:0000313" key="1">
    <source>
        <dbReference type="EMBL" id="GBP65220.1"/>
    </source>
</evidence>
<dbReference type="Proteomes" id="UP000299102">
    <property type="component" value="Unassembled WGS sequence"/>
</dbReference>
<protein>
    <submittedName>
        <fullName evidence="1">Uncharacterized protein</fullName>
    </submittedName>
</protein>
<evidence type="ECO:0000313" key="2">
    <source>
        <dbReference type="Proteomes" id="UP000299102"/>
    </source>
</evidence>
<sequence length="128" mass="14419">MAHYKTLLRGPAKSEKFLNKEVGRGGIRLPVETHVESRDFALVTMRTGNGEIHDVSADAVNTNTSHLRSNAIYLYLRYSINVLIRSIVAYAVWFQPPTPEVDSPTISLFEFEGFGLPRWLGPVDDLCR</sequence>
<dbReference type="EMBL" id="BGZK01000923">
    <property type="protein sequence ID" value="GBP65220.1"/>
    <property type="molecule type" value="Genomic_DNA"/>
</dbReference>
<gene>
    <name evidence="1" type="ORF">EVAR_49020_1</name>
</gene>